<dbReference type="PANTHER" id="PTHR45690">
    <property type="entry name" value="NACHT, LRR AND PYD DOMAINS-CONTAINING PROTEIN 12"/>
    <property type="match status" value="1"/>
</dbReference>
<dbReference type="AlphaFoldDB" id="A0A8C5MUP1"/>
<evidence type="ECO:0000313" key="2">
    <source>
        <dbReference type="Ensembl" id="ENSLLEP00000017340.1"/>
    </source>
</evidence>
<dbReference type="GO" id="GO:0005737">
    <property type="term" value="C:cytoplasm"/>
    <property type="evidence" value="ECO:0007669"/>
    <property type="project" value="TreeGrafter"/>
</dbReference>
<dbReference type="Pfam" id="PF13516">
    <property type="entry name" value="LRR_6"/>
    <property type="match status" value="6"/>
</dbReference>
<dbReference type="Proteomes" id="UP000694569">
    <property type="component" value="Unplaced"/>
</dbReference>
<dbReference type="InterPro" id="IPR032675">
    <property type="entry name" value="LRR_dom_sf"/>
</dbReference>
<protein>
    <submittedName>
        <fullName evidence="2">Uncharacterized protein</fullName>
    </submittedName>
</protein>
<dbReference type="SMART" id="SM00368">
    <property type="entry name" value="LRR_RI"/>
    <property type="match status" value="7"/>
</dbReference>
<sequence>MGSCISTKKSPQEKATSCDATRPLESQKSGGQGEGVIDPSASTKSKPGVKVKHQSPWDIERLLTPYRNVSDVLLCLYETQNERLVRKTLSRMPNLWITRPCSMKYVEHLLDRAVSYCLEKSEIDHSISFTDYTMNGETQRILSTGLRKCSKFKINKCTLTPSLSEELCSIIARRTLQSMTLTHVNLQDSEVKLLCEGLRHPDSVLQSLCLDYCGLTTSCCEDLHSLLLTLPSLNFLHLSGNDLQDSGVKRLCEDLKHPRCVLRHVGFSECNLTPAICDDIRAFILSNPSLYHLDLSNNKFQKPGVMRLCDVFRHPDCNLDELRLNNCGQGFFRIKELNSYTVKTPTATNVDLTFTALGDLNIHKICVTLDYPECNLQEMRLEHVCLTFYACKDLCTIIKNRSLLRLDLSHNYLKDPGMMRLRFGLTRPGCVLQELKLVHCKLTSYCGDDLRAIVANPSLIKLDLSRNKLQDSGVKLLCAGLQDARCVLQELRLERCGLTSSCCEDLLSVITNRSLIKLDLSRNNLQDSGVMRLCEGLQRPDCTLQELRLRHCNLTSLGIEYLQNPETHPLTKLDLSCNNMEESAMACSHCIPY</sequence>
<name>A0A8C5MUP1_9ANUR</name>
<dbReference type="Gene3D" id="3.80.10.10">
    <property type="entry name" value="Ribonuclease Inhibitor"/>
    <property type="match status" value="3"/>
</dbReference>
<feature type="compositionally biased region" description="Polar residues" evidence="1">
    <location>
        <begin position="1"/>
        <end position="29"/>
    </location>
</feature>
<proteinExistence type="predicted"/>
<feature type="region of interest" description="Disordered" evidence="1">
    <location>
        <begin position="1"/>
        <end position="52"/>
    </location>
</feature>
<evidence type="ECO:0000256" key="1">
    <source>
        <dbReference type="SAM" id="MobiDB-lite"/>
    </source>
</evidence>
<dbReference type="OrthoDB" id="120976at2759"/>
<dbReference type="Ensembl" id="ENSLLET00000017997.1">
    <property type="protein sequence ID" value="ENSLLEP00000017340.1"/>
    <property type="gene ID" value="ENSLLEG00000010975.1"/>
</dbReference>
<evidence type="ECO:0000313" key="3">
    <source>
        <dbReference type="Proteomes" id="UP000694569"/>
    </source>
</evidence>
<dbReference type="GeneTree" id="ENSGT00940000162005"/>
<accession>A0A8C5MUP1</accession>
<dbReference type="GO" id="GO:0050729">
    <property type="term" value="P:positive regulation of inflammatory response"/>
    <property type="evidence" value="ECO:0007669"/>
    <property type="project" value="TreeGrafter"/>
</dbReference>
<organism evidence="2 3">
    <name type="scientific">Leptobrachium leishanense</name>
    <name type="common">Leishan spiny toad</name>
    <dbReference type="NCBI Taxonomy" id="445787"/>
    <lineage>
        <taxon>Eukaryota</taxon>
        <taxon>Metazoa</taxon>
        <taxon>Chordata</taxon>
        <taxon>Craniata</taxon>
        <taxon>Vertebrata</taxon>
        <taxon>Euteleostomi</taxon>
        <taxon>Amphibia</taxon>
        <taxon>Batrachia</taxon>
        <taxon>Anura</taxon>
        <taxon>Pelobatoidea</taxon>
        <taxon>Megophryidae</taxon>
        <taxon>Leptobrachium</taxon>
    </lineage>
</organism>
<reference evidence="2" key="1">
    <citation type="submission" date="2025-08" db="UniProtKB">
        <authorList>
            <consortium name="Ensembl"/>
        </authorList>
    </citation>
    <scope>IDENTIFICATION</scope>
</reference>
<dbReference type="SUPFAM" id="SSF52047">
    <property type="entry name" value="RNI-like"/>
    <property type="match status" value="2"/>
</dbReference>
<dbReference type="InterPro" id="IPR050637">
    <property type="entry name" value="NLRP_innate_immun_reg"/>
</dbReference>
<dbReference type="InterPro" id="IPR001611">
    <property type="entry name" value="Leu-rich_rpt"/>
</dbReference>
<dbReference type="PANTHER" id="PTHR45690:SF4">
    <property type="entry name" value="NACHT, LRR AND PYD DOMAINS-CONTAINING PROTEIN 10"/>
    <property type="match status" value="1"/>
</dbReference>
<reference evidence="2" key="2">
    <citation type="submission" date="2025-09" db="UniProtKB">
        <authorList>
            <consortium name="Ensembl"/>
        </authorList>
    </citation>
    <scope>IDENTIFICATION</scope>
</reference>
<keyword evidence="3" id="KW-1185">Reference proteome</keyword>